<accession>A0A382HC83</accession>
<dbReference type="GO" id="GO:0006567">
    <property type="term" value="P:L-threonine catabolic process"/>
    <property type="evidence" value="ECO:0007669"/>
    <property type="project" value="TreeGrafter"/>
</dbReference>
<evidence type="ECO:0000313" key="5">
    <source>
        <dbReference type="EMBL" id="SVB84890.1"/>
    </source>
</evidence>
<organism evidence="5">
    <name type="scientific">marine metagenome</name>
    <dbReference type="NCBI Taxonomy" id="408172"/>
    <lineage>
        <taxon>unclassified sequences</taxon>
        <taxon>metagenomes</taxon>
        <taxon>ecological metagenomes</taxon>
    </lineage>
</organism>
<dbReference type="GO" id="GO:0009097">
    <property type="term" value="P:isoleucine biosynthetic process"/>
    <property type="evidence" value="ECO:0007669"/>
    <property type="project" value="TreeGrafter"/>
</dbReference>
<dbReference type="Gene3D" id="3.40.50.1100">
    <property type="match status" value="2"/>
</dbReference>
<dbReference type="GO" id="GO:0004794">
    <property type="term" value="F:threonine deaminase activity"/>
    <property type="evidence" value="ECO:0007669"/>
    <property type="project" value="TreeGrafter"/>
</dbReference>
<protein>
    <recommendedName>
        <fullName evidence="4">Tryptophan synthase beta chain-like PALP domain-containing protein</fullName>
    </recommendedName>
</protein>
<dbReference type="GO" id="GO:0006565">
    <property type="term" value="P:L-serine catabolic process"/>
    <property type="evidence" value="ECO:0007669"/>
    <property type="project" value="TreeGrafter"/>
</dbReference>
<name>A0A382HC83_9ZZZZ</name>
<dbReference type="SUPFAM" id="SSF53686">
    <property type="entry name" value="Tryptophan synthase beta subunit-like PLP-dependent enzymes"/>
    <property type="match status" value="1"/>
</dbReference>
<sequence>MKPHAPLTLEEFQDAQDNIRGTVVRTPLVQLNVDLADTEIYLKLENLQPIGSFKLRGAINAMRNTDPEKLEAGVWTASMGNMAQGVAWAAREMGIKATVVVPDDAARSKLAAMEELGASIQKIPRNAWFDLILYSHDYPGMAGLFIHPASNRYVMAGQGTIGLEILEDLPDVHAVVTPFGGGGLTAGVASAIQLLNPTTRRYACELETGAPLAPSLAAGEPVTITAKPAPRYASGFSGAPSVAEEMWPILSSVVDDSLLMSVNELATTIKLLVERNHIVAEGAGAAAVATALAGRAGIGKIACVVSGGHIDLDELNQILSSVTNDSPKNNIK</sequence>
<evidence type="ECO:0000256" key="2">
    <source>
        <dbReference type="ARBA" id="ARBA00022898"/>
    </source>
</evidence>
<keyword evidence="2" id="KW-0663">Pyridoxal phosphate</keyword>
<gene>
    <name evidence="5" type="ORF">METZ01_LOCUS237744</name>
</gene>
<proteinExistence type="predicted"/>
<dbReference type="InterPro" id="IPR050147">
    <property type="entry name" value="Ser/Thr_Dehydratase"/>
</dbReference>
<dbReference type="Pfam" id="PF00291">
    <property type="entry name" value="PALP"/>
    <property type="match status" value="1"/>
</dbReference>
<evidence type="ECO:0000256" key="1">
    <source>
        <dbReference type="ARBA" id="ARBA00001933"/>
    </source>
</evidence>
<dbReference type="PANTHER" id="PTHR48078">
    <property type="entry name" value="THREONINE DEHYDRATASE, MITOCHONDRIAL-RELATED"/>
    <property type="match status" value="1"/>
</dbReference>
<reference evidence="5" key="1">
    <citation type="submission" date="2018-05" db="EMBL/GenBank/DDBJ databases">
        <authorList>
            <person name="Lanie J.A."/>
            <person name="Ng W.-L."/>
            <person name="Kazmierczak K.M."/>
            <person name="Andrzejewski T.M."/>
            <person name="Davidsen T.M."/>
            <person name="Wayne K.J."/>
            <person name="Tettelin H."/>
            <person name="Glass J.I."/>
            <person name="Rusch D."/>
            <person name="Podicherti R."/>
            <person name="Tsui H.-C.T."/>
            <person name="Winkler M.E."/>
        </authorList>
    </citation>
    <scope>NUCLEOTIDE SEQUENCE</scope>
</reference>
<dbReference type="InterPro" id="IPR001926">
    <property type="entry name" value="TrpB-like_PALP"/>
</dbReference>
<feature type="domain" description="Tryptophan synthase beta chain-like PALP" evidence="4">
    <location>
        <begin position="21"/>
        <end position="307"/>
    </location>
</feature>
<dbReference type="AlphaFoldDB" id="A0A382HC83"/>
<dbReference type="EMBL" id="UINC01060413">
    <property type="protein sequence ID" value="SVB84890.1"/>
    <property type="molecule type" value="Genomic_DNA"/>
</dbReference>
<evidence type="ECO:0000259" key="4">
    <source>
        <dbReference type="Pfam" id="PF00291"/>
    </source>
</evidence>
<evidence type="ECO:0000256" key="3">
    <source>
        <dbReference type="ARBA" id="ARBA00023239"/>
    </source>
</evidence>
<keyword evidence="3" id="KW-0456">Lyase</keyword>
<dbReference type="InterPro" id="IPR036052">
    <property type="entry name" value="TrpB-like_PALP_sf"/>
</dbReference>
<dbReference type="GO" id="GO:0003941">
    <property type="term" value="F:L-serine ammonia-lyase activity"/>
    <property type="evidence" value="ECO:0007669"/>
    <property type="project" value="TreeGrafter"/>
</dbReference>
<comment type="cofactor">
    <cofactor evidence="1">
        <name>pyridoxal 5'-phosphate</name>
        <dbReference type="ChEBI" id="CHEBI:597326"/>
    </cofactor>
</comment>
<dbReference type="PANTHER" id="PTHR48078:SF6">
    <property type="entry name" value="L-THREONINE DEHYDRATASE CATABOLIC TDCB"/>
    <property type="match status" value="1"/>
</dbReference>